<proteinExistence type="predicted"/>
<evidence type="ECO:0000313" key="2">
    <source>
        <dbReference type="EMBL" id="ARN83356.1"/>
    </source>
</evidence>
<gene>
    <name evidence="2" type="ORF">B1812_04005</name>
</gene>
<protein>
    <submittedName>
        <fullName evidence="2">Uncharacterized protein</fullName>
    </submittedName>
</protein>
<dbReference type="Proteomes" id="UP000193978">
    <property type="component" value="Chromosome"/>
</dbReference>
<dbReference type="InterPro" id="IPR051532">
    <property type="entry name" value="Ester_Hydrolysis_Enzymes"/>
</dbReference>
<dbReference type="Gene3D" id="3.40.50.1110">
    <property type="entry name" value="SGNH hydrolase"/>
    <property type="match status" value="1"/>
</dbReference>
<reference evidence="2 3" key="1">
    <citation type="submission" date="2017-02" db="EMBL/GenBank/DDBJ databases">
        <authorList>
            <person name="Peterson S.W."/>
        </authorList>
    </citation>
    <scope>NUCLEOTIDE SEQUENCE [LARGE SCALE GENOMIC DNA]</scope>
    <source>
        <strain evidence="2 3">S285</strain>
    </source>
</reference>
<sequence>MLPPTRRGLLRRGLQLSCGAAATLLAAPSFGQEATKGEIRIACVGDSMIDGVWGGLLRLVSKEACLKPRIKLGRYGENGTGLTRPDRYSWPEAMTDIFAEFKPDLILVSMGLNDRQGVVNPKTNTRVVFGAKDWSQAYEAEVSAFLSKASTAPAGLIWLGIPVLRDQAAQAESTEINHIYAHAIAALNNKKAVFVDAWRQDGSKGDVFQAYAPDASGSKVQIRTQDGVHFTPAGYDMISAYLLPKIIAQLSANGIEVAYPCPS</sequence>
<feature type="chain" id="PRO_5012325872" evidence="1">
    <location>
        <begin position="27"/>
        <end position="263"/>
    </location>
</feature>
<dbReference type="InterPro" id="IPR036514">
    <property type="entry name" value="SGNH_hydro_sf"/>
</dbReference>
<dbReference type="PROSITE" id="PS51318">
    <property type="entry name" value="TAT"/>
    <property type="match status" value="1"/>
</dbReference>
<dbReference type="InterPro" id="IPR006311">
    <property type="entry name" value="TAT_signal"/>
</dbReference>
<evidence type="ECO:0000256" key="1">
    <source>
        <dbReference type="SAM" id="SignalP"/>
    </source>
</evidence>
<dbReference type="SUPFAM" id="SSF52266">
    <property type="entry name" value="SGNH hydrolase"/>
    <property type="match status" value="1"/>
</dbReference>
<keyword evidence="3" id="KW-1185">Reference proteome</keyword>
<accession>A0A1W6N0N5</accession>
<dbReference type="STRING" id="655015.B1812_04005"/>
<dbReference type="AlphaFoldDB" id="A0A1W6N0N5"/>
<feature type="signal peptide" evidence="1">
    <location>
        <begin position="1"/>
        <end position="26"/>
    </location>
</feature>
<dbReference type="Pfam" id="PF04311">
    <property type="entry name" value="DUF459"/>
    <property type="match status" value="1"/>
</dbReference>
<dbReference type="EMBL" id="CP019948">
    <property type="protein sequence ID" value="ARN83356.1"/>
    <property type="molecule type" value="Genomic_DNA"/>
</dbReference>
<dbReference type="PANTHER" id="PTHR30383:SF5">
    <property type="entry name" value="SGNH HYDROLASE-TYPE ESTERASE DOMAIN-CONTAINING PROTEIN"/>
    <property type="match status" value="1"/>
</dbReference>
<name>A0A1W6N0N5_9HYPH</name>
<organism evidence="2 3">
    <name type="scientific">Methylocystis bryophila</name>
    <dbReference type="NCBI Taxonomy" id="655015"/>
    <lineage>
        <taxon>Bacteria</taxon>
        <taxon>Pseudomonadati</taxon>
        <taxon>Pseudomonadota</taxon>
        <taxon>Alphaproteobacteria</taxon>
        <taxon>Hyphomicrobiales</taxon>
        <taxon>Methylocystaceae</taxon>
        <taxon>Methylocystis</taxon>
    </lineage>
</organism>
<dbReference type="PANTHER" id="PTHR30383">
    <property type="entry name" value="THIOESTERASE 1/PROTEASE 1/LYSOPHOSPHOLIPASE L1"/>
    <property type="match status" value="1"/>
</dbReference>
<keyword evidence="1" id="KW-0732">Signal</keyword>
<dbReference type="GO" id="GO:0004622">
    <property type="term" value="F:phosphatidylcholine lysophospholipase activity"/>
    <property type="evidence" value="ECO:0007669"/>
    <property type="project" value="TreeGrafter"/>
</dbReference>
<evidence type="ECO:0000313" key="3">
    <source>
        <dbReference type="Proteomes" id="UP000193978"/>
    </source>
</evidence>
<dbReference type="InterPro" id="IPR007407">
    <property type="entry name" value="DUF459"/>
</dbReference>
<dbReference type="KEGG" id="mbry:B1812_04005"/>